<comment type="caution">
    <text evidence="1">The sequence shown here is derived from an EMBL/GenBank/DDBJ whole genome shotgun (WGS) entry which is preliminary data.</text>
</comment>
<protein>
    <submittedName>
        <fullName evidence="1">Uncharacterized protein</fullName>
    </submittedName>
</protein>
<sequence>MTRDRMPDLCMIRKNSLPTSNSFLRNVQAQMNQNKKLHDLLEDAKETRSLIDVMIENIQIVKNVHNNVLLHTSQDIQKELETRTYTISQLAHRIYSKLKELGKGVVDVGELTLDTARDGPTYERIKILQYTTMFRMYSQTMQDYNQDLLRYYDKRSSILHRQKRILRQQITSDEFDSMLDSEETHLFVNNILLETKLAQQQLSEIQTRHDEIRKLEKSIAEVKDIFLEMAFLVEKQGEQLDCIEYFASRATENVDHGRNRLHKVNEKKKLQRLRKLKLIFIIFFVSFLILLLLMIF</sequence>
<keyword evidence="2" id="KW-1185">Reference proteome</keyword>
<proteinExistence type="predicted"/>
<reference evidence="1" key="1">
    <citation type="submission" date="2023-04" db="EMBL/GenBank/DDBJ databases">
        <title>A chromosome-level genome assembly of the parasitoid wasp Eretmocerus hayati.</title>
        <authorList>
            <person name="Zhong Y."/>
            <person name="Liu S."/>
            <person name="Liu Y."/>
        </authorList>
    </citation>
    <scope>NUCLEOTIDE SEQUENCE</scope>
    <source>
        <strain evidence="1">ZJU_SS_LIU_2023</strain>
    </source>
</reference>
<name>A0ACC2P9Q5_9HYME</name>
<evidence type="ECO:0000313" key="1">
    <source>
        <dbReference type="EMBL" id="KAJ8680024.1"/>
    </source>
</evidence>
<organism evidence="1 2">
    <name type="scientific">Eretmocerus hayati</name>
    <dbReference type="NCBI Taxonomy" id="131215"/>
    <lineage>
        <taxon>Eukaryota</taxon>
        <taxon>Metazoa</taxon>
        <taxon>Ecdysozoa</taxon>
        <taxon>Arthropoda</taxon>
        <taxon>Hexapoda</taxon>
        <taxon>Insecta</taxon>
        <taxon>Pterygota</taxon>
        <taxon>Neoptera</taxon>
        <taxon>Endopterygota</taxon>
        <taxon>Hymenoptera</taxon>
        <taxon>Apocrita</taxon>
        <taxon>Proctotrupomorpha</taxon>
        <taxon>Chalcidoidea</taxon>
        <taxon>Aphelinidae</taxon>
        <taxon>Aphelininae</taxon>
        <taxon>Eretmocerus</taxon>
    </lineage>
</organism>
<dbReference type="EMBL" id="CM056742">
    <property type="protein sequence ID" value="KAJ8680024.1"/>
    <property type="molecule type" value="Genomic_DNA"/>
</dbReference>
<evidence type="ECO:0000313" key="2">
    <source>
        <dbReference type="Proteomes" id="UP001239111"/>
    </source>
</evidence>
<dbReference type="Proteomes" id="UP001239111">
    <property type="component" value="Chromosome 2"/>
</dbReference>
<accession>A0ACC2P9Q5</accession>
<gene>
    <name evidence="1" type="ORF">QAD02_015811</name>
</gene>